<evidence type="ECO:0000256" key="1">
    <source>
        <dbReference type="ARBA" id="ARBA00004123"/>
    </source>
</evidence>
<dbReference type="CDD" id="cd11444">
    <property type="entry name" value="bHLH_AtIBH1_like"/>
    <property type="match status" value="1"/>
</dbReference>
<dbReference type="PANTHER" id="PTHR33124">
    <property type="entry name" value="TRANSCRIPTION FACTOR IBH1-LIKE 1"/>
    <property type="match status" value="1"/>
</dbReference>
<name>A0AAN7KJU8_TRANT</name>
<dbReference type="GO" id="GO:0005634">
    <property type="term" value="C:nucleus"/>
    <property type="evidence" value="ECO:0007669"/>
    <property type="project" value="UniProtKB-SubCell"/>
</dbReference>
<keyword evidence="4" id="KW-0539">Nucleus</keyword>
<dbReference type="InterPro" id="IPR044549">
    <property type="entry name" value="bHLH_AtIBH1-like"/>
</dbReference>
<dbReference type="InterPro" id="IPR044660">
    <property type="entry name" value="IBH1-like"/>
</dbReference>
<evidence type="ECO:0000256" key="4">
    <source>
        <dbReference type="ARBA" id="ARBA00023242"/>
    </source>
</evidence>
<comment type="subcellular location">
    <subcellularLocation>
        <location evidence="1">Nucleus</location>
    </subcellularLocation>
</comment>
<dbReference type="AlphaFoldDB" id="A0AAN7KJU8"/>
<keyword evidence="3" id="KW-0804">Transcription</keyword>
<organism evidence="5 6">
    <name type="scientific">Trapa natans</name>
    <name type="common">Water chestnut</name>
    <dbReference type="NCBI Taxonomy" id="22666"/>
    <lineage>
        <taxon>Eukaryota</taxon>
        <taxon>Viridiplantae</taxon>
        <taxon>Streptophyta</taxon>
        <taxon>Embryophyta</taxon>
        <taxon>Tracheophyta</taxon>
        <taxon>Spermatophyta</taxon>
        <taxon>Magnoliopsida</taxon>
        <taxon>eudicotyledons</taxon>
        <taxon>Gunneridae</taxon>
        <taxon>Pentapetalae</taxon>
        <taxon>rosids</taxon>
        <taxon>malvids</taxon>
        <taxon>Myrtales</taxon>
        <taxon>Lythraceae</taxon>
        <taxon>Trapa</taxon>
    </lineage>
</organism>
<dbReference type="Proteomes" id="UP001346149">
    <property type="component" value="Unassembled WGS sequence"/>
</dbReference>
<comment type="caution">
    <text evidence="5">The sequence shown here is derived from an EMBL/GenBank/DDBJ whole genome shotgun (WGS) entry which is preliminary data.</text>
</comment>
<keyword evidence="2" id="KW-0805">Transcription regulation</keyword>
<evidence type="ECO:0000313" key="5">
    <source>
        <dbReference type="EMBL" id="KAK4765381.1"/>
    </source>
</evidence>
<evidence type="ECO:0000256" key="3">
    <source>
        <dbReference type="ARBA" id="ARBA00023163"/>
    </source>
</evidence>
<evidence type="ECO:0000313" key="6">
    <source>
        <dbReference type="Proteomes" id="UP001346149"/>
    </source>
</evidence>
<protein>
    <submittedName>
        <fullName evidence="5">Uncharacterized protein</fullName>
    </submittedName>
</protein>
<accession>A0AAN7KJU8</accession>
<dbReference type="PANTHER" id="PTHR33124:SF9">
    <property type="entry name" value="TRANSCRIPTION FACTOR"/>
    <property type="match status" value="1"/>
</dbReference>
<proteinExistence type="predicted"/>
<dbReference type="EMBL" id="JAXQNO010000023">
    <property type="protein sequence ID" value="KAK4765381.1"/>
    <property type="molecule type" value="Genomic_DNA"/>
</dbReference>
<evidence type="ECO:0000256" key="2">
    <source>
        <dbReference type="ARBA" id="ARBA00023015"/>
    </source>
</evidence>
<dbReference type="GO" id="GO:0006355">
    <property type="term" value="P:regulation of DNA-templated transcription"/>
    <property type="evidence" value="ECO:0007669"/>
    <property type="project" value="InterPro"/>
</dbReference>
<reference evidence="5 6" key="1">
    <citation type="journal article" date="2023" name="Hortic Res">
        <title>Pangenome of water caltrop reveals structural variations and asymmetric subgenome divergence after allopolyploidization.</title>
        <authorList>
            <person name="Zhang X."/>
            <person name="Chen Y."/>
            <person name="Wang L."/>
            <person name="Yuan Y."/>
            <person name="Fang M."/>
            <person name="Shi L."/>
            <person name="Lu R."/>
            <person name="Comes H.P."/>
            <person name="Ma Y."/>
            <person name="Chen Y."/>
            <person name="Huang G."/>
            <person name="Zhou Y."/>
            <person name="Zheng Z."/>
            <person name="Qiu Y."/>
        </authorList>
    </citation>
    <scope>NUCLEOTIDE SEQUENCE [LARGE SCALE GENOMIC DNA]</scope>
    <source>
        <strain evidence="5">F231</strain>
    </source>
</reference>
<gene>
    <name evidence="5" type="ORF">SAY86_026471</name>
</gene>
<sequence>MEQSLTSCKRSSKVAAILSSKIRSRRQRHRRGVAAPSNNRSVEMKVRKLQRLIPGGEGLRPELLFSRTADYISQLRLQVHVLQALSKIYGR</sequence>
<keyword evidence="6" id="KW-1185">Reference proteome</keyword>